<keyword evidence="2" id="KW-0812">Transmembrane</keyword>
<keyword evidence="2" id="KW-0472">Membrane</keyword>
<dbReference type="NCBIfam" id="NF042915">
    <property type="entry name" value="MAB_1171c_fam"/>
    <property type="match status" value="1"/>
</dbReference>
<feature type="transmembrane region" description="Helical" evidence="2">
    <location>
        <begin position="147"/>
        <end position="168"/>
    </location>
</feature>
<evidence type="ECO:0000256" key="2">
    <source>
        <dbReference type="SAM" id="Phobius"/>
    </source>
</evidence>
<feature type="compositionally biased region" description="Basic and acidic residues" evidence="1">
    <location>
        <begin position="412"/>
        <end position="425"/>
    </location>
</feature>
<dbReference type="EMBL" id="VSZQ01000039">
    <property type="protein sequence ID" value="TYR64770.1"/>
    <property type="molecule type" value="Genomic_DNA"/>
</dbReference>
<dbReference type="Proteomes" id="UP000323242">
    <property type="component" value="Unassembled WGS sequence"/>
</dbReference>
<feature type="transmembrane region" description="Helical" evidence="2">
    <location>
        <begin position="180"/>
        <end position="200"/>
    </location>
</feature>
<dbReference type="AlphaFoldDB" id="A0A5D4JKN5"/>
<keyword evidence="5" id="KW-1185">Reference proteome</keyword>
<accession>A0A5D4JKN5</accession>
<dbReference type="RefSeq" id="WP_148902145.1">
    <property type="nucleotide sequence ID" value="NZ_VSZQ01000039.1"/>
</dbReference>
<reference evidence="4 5" key="1">
    <citation type="submission" date="2019-08" db="EMBL/GenBank/DDBJ databases">
        <title>Draft genome for granaticin producer strain Streptomyces parvus C05.</title>
        <authorList>
            <person name="Gonzalez-Pimentel J.L."/>
        </authorList>
    </citation>
    <scope>NUCLEOTIDE SEQUENCE [LARGE SCALE GENOMIC DNA]</scope>
    <source>
        <strain evidence="4 5">C05</strain>
    </source>
</reference>
<dbReference type="Pfam" id="PF20182">
    <property type="entry name" value="DUF6545"/>
    <property type="match status" value="1"/>
</dbReference>
<proteinExistence type="predicted"/>
<evidence type="ECO:0000256" key="1">
    <source>
        <dbReference type="SAM" id="MobiDB-lite"/>
    </source>
</evidence>
<sequence length="431" mass="47178">MTTMLWAVAIGMTITAVWRFPALRHGDPMRRALWACSAAFAATVWCRVPQVKQALDNSPVTDLSALLKYLTSLVAILAALRYITAVYGEPSEGSDRHIAMSRRISHVAHTCALTAMVVQVLLFFTVVDRSHPSTDFADAQAGQWGGTLFLTIQYTYLGVAAATCCYQWARAARRAEKRALRIGLALMATAAAIYTIYPVFRTVTTWIPPEVSAVTMRTVADSVNMVVACLWAAGASVPSTMALSTRWNAWRSLQKLRPLWSDLMNAFPDLALQRPGARITESLVFAPSLDVRLDRRTQEIAGGIEQLRHHASPDLLSVAEDLAESHDDPEAAAEAYWIRAAQQSQKSGRRSAVPSRKLREKPLTSVTAEANWLARVAALPVPPNLVRIMHERAGEPPVDLARQMAGRGQAADPHRAGSDRVKDPTGRPARG</sequence>
<gene>
    <name evidence="4" type="ORF">FY004_09725</name>
</gene>
<dbReference type="InterPro" id="IPR050039">
    <property type="entry name" value="MAB_1171c-like"/>
</dbReference>
<feature type="transmembrane region" description="Helical" evidence="2">
    <location>
        <begin position="107"/>
        <end position="127"/>
    </location>
</feature>
<evidence type="ECO:0000313" key="4">
    <source>
        <dbReference type="EMBL" id="TYR64770.1"/>
    </source>
</evidence>
<organism evidence="4 5">
    <name type="scientific">Streptomyces parvus</name>
    <dbReference type="NCBI Taxonomy" id="66428"/>
    <lineage>
        <taxon>Bacteria</taxon>
        <taxon>Bacillati</taxon>
        <taxon>Actinomycetota</taxon>
        <taxon>Actinomycetes</taxon>
        <taxon>Kitasatosporales</taxon>
        <taxon>Streptomycetaceae</taxon>
        <taxon>Streptomyces</taxon>
    </lineage>
</organism>
<feature type="domain" description="DUF6545" evidence="3">
    <location>
        <begin position="247"/>
        <end position="377"/>
    </location>
</feature>
<feature type="region of interest" description="Disordered" evidence="1">
    <location>
        <begin position="397"/>
        <end position="431"/>
    </location>
</feature>
<dbReference type="InterPro" id="IPR046675">
    <property type="entry name" value="DUF6545"/>
</dbReference>
<evidence type="ECO:0000259" key="3">
    <source>
        <dbReference type="Pfam" id="PF20182"/>
    </source>
</evidence>
<protein>
    <recommendedName>
        <fullName evidence="3">DUF6545 domain-containing protein</fullName>
    </recommendedName>
</protein>
<keyword evidence="2" id="KW-1133">Transmembrane helix</keyword>
<name>A0A5D4JKN5_9ACTN</name>
<comment type="caution">
    <text evidence="4">The sequence shown here is derived from an EMBL/GenBank/DDBJ whole genome shotgun (WGS) entry which is preliminary data.</text>
</comment>
<evidence type="ECO:0000313" key="5">
    <source>
        <dbReference type="Proteomes" id="UP000323242"/>
    </source>
</evidence>